<sequence>MRNFIQRGDTLTIPAPADVLSGGVVQVGVIVGVANGSATQGAPVDVDVTGVFSLPKVAADAFAVGDAAYYASGTKLVTKTASGNTKLGVATEPAGSGAAEVAVRLSGAL</sequence>
<dbReference type="OrthoDB" id="5365964at2"/>
<protein>
    <submittedName>
        <fullName evidence="1">Predicted phage recombinase, RecA/RadA family</fullName>
    </submittedName>
</protein>
<dbReference type="EMBL" id="FQZF01000033">
    <property type="protein sequence ID" value="SHK13772.1"/>
    <property type="molecule type" value="Genomic_DNA"/>
</dbReference>
<organism evidence="1 2">
    <name type="scientific">Muricoccus roseus</name>
    <dbReference type="NCBI Taxonomy" id="198092"/>
    <lineage>
        <taxon>Bacteria</taxon>
        <taxon>Pseudomonadati</taxon>
        <taxon>Pseudomonadota</taxon>
        <taxon>Alphaproteobacteria</taxon>
        <taxon>Acetobacterales</taxon>
        <taxon>Roseomonadaceae</taxon>
        <taxon>Muricoccus</taxon>
    </lineage>
</organism>
<name>A0A1M6Q0S3_9PROT</name>
<dbReference type="PIRSF" id="PIRSF030771">
    <property type="entry name" value="UCP030771"/>
    <property type="match status" value="1"/>
</dbReference>
<dbReference type="AlphaFoldDB" id="A0A1M6Q0S3"/>
<accession>A0A1M6Q0S3</accession>
<dbReference type="RefSeq" id="WP_073138526.1">
    <property type="nucleotide sequence ID" value="NZ_FQZF01000033.1"/>
</dbReference>
<gene>
    <name evidence="1" type="ORF">SAMN02745194_04267</name>
</gene>
<dbReference type="Pfam" id="PF09956">
    <property type="entry name" value="Phage_cement_2"/>
    <property type="match status" value="1"/>
</dbReference>
<dbReference type="InterPro" id="IPR011231">
    <property type="entry name" value="Phage_VT1-Sakai_H0018"/>
</dbReference>
<reference evidence="1 2" key="1">
    <citation type="submission" date="2016-11" db="EMBL/GenBank/DDBJ databases">
        <authorList>
            <person name="Jaros S."/>
            <person name="Januszkiewicz K."/>
            <person name="Wedrychowicz H."/>
        </authorList>
    </citation>
    <scope>NUCLEOTIDE SEQUENCE [LARGE SCALE GENOMIC DNA]</scope>
    <source>
        <strain evidence="1 2">DSM 14916</strain>
    </source>
</reference>
<proteinExistence type="predicted"/>
<keyword evidence="2" id="KW-1185">Reference proteome</keyword>
<dbReference type="Proteomes" id="UP000184387">
    <property type="component" value="Unassembled WGS sequence"/>
</dbReference>
<evidence type="ECO:0000313" key="2">
    <source>
        <dbReference type="Proteomes" id="UP000184387"/>
    </source>
</evidence>
<evidence type="ECO:0000313" key="1">
    <source>
        <dbReference type="EMBL" id="SHK13772.1"/>
    </source>
</evidence>
<dbReference type="STRING" id="198092.SAMN02745194_04267"/>